<evidence type="ECO:0000256" key="4">
    <source>
        <dbReference type="ARBA" id="ARBA00023157"/>
    </source>
</evidence>
<keyword evidence="6" id="KW-0407">Ion channel</keyword>
<dbReference type="GO" id="GO:0090729">
    <property type="term" value="F:toxin activity"/>
    <property type="evidence" value="ECO:0007669"/>
    <property type="project" value="UniProtKB-KW"/>
</dbReference>
<dbReference type="EMBL" id="GFBG01000117">
    <property type="protein sequence ID" value="JAW07050.1"/>
    <property type="molecule type" value="Transcribed_RNA"/>
</dbReference>
<evidence type="ECO:0000256" key="5">
    <source>
        <dbReference type="SAM" id="SignalP"/>
    </source>
</evidence>
<dbReference type="AlphaFoldDB" id="A0A224XGD9"/>
<accession>A0A224XGD9</accession>
<keyword evidence="6" id="KW-0813">Transport</keyword>
<dbReference type="Pfam" id="PF00451">
    <property type="entry name" value="Toxin_2"/>
    <property type="match status" value="1"/>
</dbReference>
<dbReference type="GO" id="GO:0005576">
    <property type="term" value="C:extracellular region"/>
    <property type="evidence" value="ECO:0007669"/>
    <property type="project" value="UniProtKB-SubCell"/>
</dbReference>
<keyword evidence="3" id="KW-0800">Toxin</keyword>
<sequence>MNSKFIFIMLVAAIVLLAFVTVNAAEKCRCSVSSDCYKPCWKKDKCSRGKCINKTCKCYNCQG</sequence>
<proteinExistence type="predicted"/>
<evidence type="ECO:0000256" key="3">
    <source>
        <dbReference type="ARBA" id="ARBA00022656"/>
    </source>
</evidence>
<evidence type="ECO:0000313" key="6">
    <source>
        <dbReference type="EMBL" id="JAW07050.1"/>
    </source>
</evidence>
<dbReference type="InterPro" id="IPR001947">
    <property type="entry name" value="Scorpion_toxinS_K_inh"/>
</dbReference>
<organism evidence="6">
    <name type="scientific">Megacormus gertschi</name>
    <dbReference type="NCBI Taxonomy" id="1843536"/>
    <lineage>
        <taxon>Eukaryota</taxon>
        <taxon>Metazoa</taxon>
        <taxon>Ecdysozoa</taxon>
        <taxon>Arthropoda</taxon>
        <taxon>Chelicerata</taxon>
        <taxon>Arachnida</taxon>
        <taxon>Scorpiones</taxon>
        <taxon>Iurida</taxon>
        <taxon>Chactoidea</taxon>
        <taxon>Euscorpiidae</taxon>
        <taxon>Megacorminae</taxon>
        <taxon>Megacormini</taxon>
        <taxon>Megacormus</taxon>
    </lineage>
</organism>
<feature type="signal peptide" evidence="5">
    <location>
        <begin position="1"/>
        <end position="24"/>
    </location>
</feature>
<protein>
    <submittedName>
        <fullName evidence="6">Putative Potassium channel toxin</fullName>
    </submittedName>
</protein>
<reference evidence="6" key="1">
    <citation type="submission" date="2016-10" db="EMBL/GenBank/DDBJ databases">
        <title>Venom proteomic and venom gland transcriptomic analyses of the scorpion Megacormus gertschi Diaz-Najera, 1966 (Scorpiones: Euscorpiidae: Megacorminae).</title>
        <authorList>
            <person name="Santibanez-Lopez C.E."/>
            <person name="Cid-Uribe J.I."/>
            <person name="Zamudio F.Z."/>
            <person name="Batista C.V."/>
            <person name="Ortiz E."/>
            <person name="Possani L.D."/>
        </authorList>
    </citation>
    <scope>NUCLEOTIDE SEQUENCE</scope>
    <source>
        <tissue evidence="6">Venom gland</tissue>
    </source>
</reference>
<keyword evidence="4" id="KW-1015">Disulfide bond</keyword>
<name>A0A224XGD9_9SCOR</name>
<keyword evidence="6" id="KW-0406">Ion transport</keyword>
<evidence type="ECO:0000256" key="1">
    <source>
        <dbReference type="ARBA" id="ARBA00004613"/>
    </source>
</evidence>
<comment type="subcellular location">
    <subcellularLocation>
        <location evidence="1">Secreted</location>
    </subcellularLocation>
</comment>
<keyword evidence="2" id="KW-0964">Secreted</keyword>
<dbReference type="GO" id="GO:0008200">
    <property type="term" value="F:ion channel inhibitor activity"/>
    <property type="evidence" value="ECO:0007669"/>
    <property type="project" value="InterPro"/>
</dbReference>
<feature type="chain" id="PRO_5012284993" evidence="5">
    <location>
        <begin position="25"/>
        <end position="63"/>
    </location>
</feature>
<dbReference type="GO" id="GO:0034220">
    <property type="term" value="P:monoatomic ion transmembrane transport"/>
    <property type="evidence" value="ECO:0007669"/>
    <property type="project" value="UniProtKB-KW"/>
</dbReference>
<dbReference type="SUPFAM" id="SSF57095">
    <property type="entry name" value="Scorpion toxin-like"/>
    <property type="match status" value="1"/>
</dbReference>
<evidence type="ECO:0000256" key="2">
    <source>
        <dbReference type="ARBA" id="ARBA00022525"/>
    </source>
</evidence>
<keyword evidence="5" id="KW-0732">Signal</keyword>
<dbReference type="Gene3D" id="3.30.30.10">
    <property type="entry name" value="Knottin, scorpion toxin-like"/>
    <property type="match status" value="1"/>
</dbReference>
<dbReference type="InterPro" id="IPR036574">
    <property type="entry name" value="Scorpion_toxin-like_sf"/>
</dbReference>
<dbReference type="PROSITE" id="PS01138">
    <property type="entry name" value="SCORP_SHORT_TOXIN"/>
    <property type="match status" value="1"/>
</dbReference>